<reference evidence="2" key="1">
    <citation type="submission" date="2023-03" db="EMBL/GenBank/DDBJ databases">
        <title>Massive genome expansion in bonnet fungi (Mycena s.s.) driven by repeated elements and novel gene families across ecological guilds.</title>
        <authorList>
            <consortium name="Lawrence Berkeley National Laboratory"/>
            <person name="Harder C.B."/>
            <person name="Miyauchi S."/>
            <person name="Viragh M."/>
            <person name="Kuo A."/>
            <person name="Thoen E."/>
            <person name="Andreopoulos B."/>
            <person name="Lu D."/>
            <person name="Skrede I."/>
            <person name="Drula E."/>
            <person name="Henrissat B."/>
            <person name="Morin E."/>
            <person name="Kohler A."/>
            <person name="Barry K."/>
            <person name="LaButti K."/>
            <person name="Morin E."/>
            <person name="Salamov A."/>
            <person name="Lipzen A."/>
            <person name="Mereny Z."/>
            <person name="Hegedus B."/>
            <person name="Baldrian P."/>
            <person name="Stursova M."/>
            <person name="Weitz H."/>
            <person name="Taylor A."/>
            <person name="Grigoriev I.V."/>
            <person name="Nagy L.G."/>
            <person name="Martin F."/>
            <person name="Kauserud H."/>
        </authorList>
    </citation>
    <scope>NUCLEOTIDE SEQUENCE</scope>
    <source>
        <strain evidence="2">CBHHK067</strain>
    </source>
</reference>
<dbReference type="Proteomes" id="UP001221757">
    <property type="component" value="Unassembled WGS sequence"/>
</dbReference>
<name>A0AAD7DG78_MYCRO</name>
<feature type="compositionally biased region" description="Basic and acidic residues" evidence="1">
    <location>
        <begin position="198"/>
        <end position="209"/>
    </location>
</feature>
<feature type="region of interest" description="Disordered" evidence="1">
    <location>
        <begin position="133"/>
        <end position="250"/>
    </location>
</feature>
<dbReference type="EMBL" id="JARKIE010000062">
    <property type="protein sequence ID" value="KAJ7690846.1"/>
    <property type="molecule type" value="Genomic_DNA"/>
</dbReference>
<gene>
    <name evidence="2" type="ORF">B0H17DRAFT_1134116</name>
</gene>
<sequence>MSVHVRFVRSSGCRAAKGGWAIRLGRTQIDIRTGVAIAVGVGNDQRVCGTRVSGVGARSAKRVASVPGSEQRHALFSACMLLRRGVVTQIGRDAGCWSRSTSVGGRGRRAGELYGQGLEDTLVLHIAEPYESTPTRVRSEAKLAAGSQARTKSENPAISRALRASSPLCPRPSRWGLQMRDGAADGAPGSRAEVNAMRAEEHVERETHCQPDAANGNEINSRGDAHASRRRSSARNAPCPSAEGRLGVSNCEETGTLDVREQRWALASRQTHPSKPDAGERGTGSVVSPELVPRRRWTVECSESAHGLLSTLLRSRAGSAKYEKQTIANVPAPDPSRFPLSTSRIRVGSCDKWHRPHGREAHGQSGRGSYTAPVVFYFCYTAPSCDRGQNMG</sequence>
<evidence type="ECO:0000256" key="1">
    <source>
        <dbReference type="SAM" id="MobiDB-lite"/>
    </source>
</evidence>
<dbReference type="AlphaFoldDB" id="A0AAD7DG78"/>
<organism evidence="2 3">
    <name type="scientific">Mycena rosella</name>
    <name type="common">Pink bonnet</name>
    <name type="synonym">Agaricus rosellus</name>
    <dbReference type="NCBI Taxonomy" id="1033263"/>
    <lineage>
        <taxon>Eukaryota</taxon>
        <taxon>Fungi</taxon>
        <taxon>Dikarya</taxon>
        <taxon>Basidiomycota</taxon>
        <taxon>Agaricomycotina</taxon>
        <taxon>Agaricomycetes</taxon>
        <taxon>Agaricomycetidae</taxon>
        <taxon>Agaricales</taxon>
        <taxon>Marasmiineae</taxon>
        <taxon>Mycenaceae</taxon>
        <taxon>Mycena</taxon>
    </lineage>
</organism>
<comment type="caution">
    <text evidence="2">The sequence shown here is derived from an EMBL/GenBank/DDBJ whole genome shotgun (WGS) entry which is preliminary data.</text>
</comment>
<evidence type="ECO:0000313" key="2">
    <source>
        <dbReference type="EMBL" id="KAJ7690846.1"/>
    </source>
</evidence>
<protein>
    <submittedName>
        <fullName evidence="2">Uncharacterized protein</fullName>
    </submittedName>
</protein>
<accession>A0AAD7DG78</accession>
<proteinExistence type="predicted"/>
<feature type="region of interest" description="Disordered" evidence="1">
    <location>
        <begin position="267"/>
        <end position="287"/>
    </location>
</feature>
<evidence type="ECO:0000313" key="3">
    <source>
        <dbReference type="Proteomes" id="UP001221757"/>
    </source>
</evidence>
<keyword evidence="3" id="KW-1185">Reference proteome</keyword>